<protein>
    <submittedName>
        <fullName evidence="1">Uncharacterized protein</fullName>
    </submittedName>
</protein>
<keyword evidence="2" id="KW-1185">Reference proteome</keyword>
<organism evidence="1 2">
    <name type="scientific">Panicum virgatum</name>
    <name type="common">Blackwell switchgrass</name>
    <dbReference type="NCBI Taxonomy" id="38727"/>
    <lineage>
        <taxon>Eukaryota</taxon>
        <taxon>Viridiplantae</taxon>
        <taxon>Streptophyta</taxon>
        <taxon>Embryophyta</taxon>
        <taxon>Tracheophyta</taxon>
        <taxon>Spermatophyta</taxon>
        <taxon>Magnoliopsida</taxon>
        <taxon>Liliopsida</taxon>
        <taxon>Poales</taxon>
        <taxon>Poaceae</taxon>
        <taxon>PACMAD clade</taxon>
        <taxon>Panicoideae</taxon>
        <taxon>Panicodae</taxon>
        <taxon>Paniceae</taxon>
        <taxon>Panicinae</taxon>
        <taxon>Panicum</taxon>
        <taxon>Panicum sect. Hiantes</taxon>
    </lineage>
</organism>
<evidence type="ECO:0000313" key="2">
    <source>
        <dbReference type="Proteomes" id="UP000823388"/>
    </source>
</evidence>
<name>A0A8T0Q804_PANVG</name>
<dbReference type="Proteomes" id="UP000823388">
    <property type="component" value="Chromosome 7N"/>
</dbReference>
<dbReference type="EMBL" id="CM029050">
    <property type="protein sequence ID" value="KAG2568889.1"/>
    <property type="molecule type" value="Genomic_DNA"/>
</dbReference>
<accession>A0A8T0Q804</accession>
<gene>
    <name evidence="1" type="ORF">PVAP13_7NG360600</name>
</gene>
<sequence>MFARQRPECHSYANIENFEGCTELDPSPPRCREVVCLCLYRQALCLQAPVPTRFLQSLEESADGTEVHPRLPLGQINRHSGVASHQIISGVMELLLEREREKKKWRTYSEDKMTGACKLQMRCVPAIVTKSSWSIHPWPGLPAMRYGLRTCQILSHKHPSLTDKLGPVCATNVWIKVATLNRQIYR</sequence>
<dbReference type="AlphaFoldDB" id="A0A8T0Q804"/>
<evidence type="ECO:0000313" key="1">
    <source>
        <dbReference type="EMBL" id="KAG2568889.1"/>
    </source>
</evidence>
<reference evidence="1" key="1">
    <citation type="submission" date="2020-05" db="EMBL/GenBank/DDBJ databases">
        <title>WGS assembly of Panicum virgatum.</title>
        <authorList>
            <person name="Lovell J.T."/>
            <person name="Jenkins J."/>
            <person name="Shu S."/>
            <person name="Juenger T.E."/>
            <person name="Schmutz J."/>
        </authorList>
    </citation>
    <scope>NUCLEOTIDE SEQUENCE</scope>
    <source>
        <strain evidence="1">AP13</strain>
    </source>
</reference>
<comment type="caution">
    <text evidence="1">The sequence shown here is derived from an EMBL/GenBank/DDBJ whole genome shotgun (WGS) entry which is preliminary data.</text>
</comment>
<proteinExistence type="predicted"/>